<dbReference type="Proteomes" id="UP000008178">
    <property type="component" value="Chromosome"/>
</dbReference>
<dbReference type="KEGG" id="rho:RHOM_09415"/>
<organism evidence="1 2">
    <name type="scientific">Roseburia hominis (strain DSM 16839 / JCM 17582 / NCIMB 14029 / A2-183)</name>
    <dbReference type="NCBI Taxonomy" id="585394"/>
    <lineage>
        <taxon>Bacteria</taxon>
        <taxon>Bacillati</taxon>
        <taxon>Bacillota</taxon>
        <taxon>Clostridia</taxon>
        <taxon>Lachnospirales</taxon>
        <taxon>Lachnospiraceae</taxon>
        <taxon>Roseburia</taxon>
    </lineage>
</organism>
<proteinExistence type="predicted"/>
<name>G2SX80_ROSHA</name>
<protein>
    <submittedName>
        <fullName evidence="1">Uncharacterized protein</fullName>
    </submittedName>
</protein>
<dbReference type="AlphaFoldDB" id="G2SX80"/>
<evidence type="ECO:0000313" key="2">
    <source>
        <dbReference type="Proteomes" id="UP000008178"/>
    </source>
</evidence>
<reference evidence="1 2" key="1">
    <citation type="journal article" date="2015" name="Genome Announc.">
        <title>Complete genome sequence of the human gut symbiont Roseburia hominis.</title>
        <authorList>
            <person name="Travis A.J."/>
            <person name="Kelly D."/>
            <person name="Flint H.J."/>
            <person name="Aminov R.I."/>
        </authorList>
    </citation>
    <scope>NUCLEOTIDE SEQUENCE [LARGE SCALE GENOMIC DNA]</scope>
    <source>
        <strain evidence="2">DSM 16839 / JCM 17582 / NCIMB 14029 / A2-183</strain>
    </source>
</reference>
<dbReference type="BioCyc" id="RHOM585394:G1H02-1890-MONOMER"/>
<dbReference type="HOGENOM" id="CLU_2452729_0_0_9"/>
<evidence type="ECO:0000313" key="1">
    <source>
        <dbReference type="EMBL" id="AEN96994.1"/>
    </source>
</evidence>
<dbReference type="EMBL" id="CP003040">
    <property type="protein sequence ID" value="AEN96994.1"/>
    <property type="molecule type" value="Genomic_DNA"/>
</dbReference>
<sequence length="89" mass="10027">MDIKLNPIFRETYTLGDVGVKEKGYTSRKPAWDATPARQYVRSGALRRARRTGFIGIIASVAGTAVRTVPRTRLSENEKKRLVVHITKK</sequence>
<accession>G2SX80</accession>
<keyword evidence="2" id="KW-1185">Reference proteome</keyword>
<dbReference type="STRING" id="585394.RHOM_09415"/>
<gene>
    <name evidence="1" type="ordered locus">RHOM_09415</name>
</gene>